<dbReference type="PROSITE" id="PS51257">
    <property type="entry name" value="PROKAR_LIPOPROTEIN"/>
    <property type="match status" value="1"/>
</dbReference>
<comment type="similarity">
    <text evidence="1">Belongs to the leucine-binding protein family.</text>
</comment>
<feature type="chain" id="PRO_5046144122" evidence="3">
    <location>
        <begin position="27"/>
        <end position="404"/>
    </location>
</feature>
<evidence type="ECO:0000313" key="6">
    <source>
        <dbReference type="Proteomes" id="UP000063429"/>
    </source>
</evidence>
<dbReference type="InterPro" id="IPR051010">
    <property type="entry name" value="BCAA_transport"/>
</dbReference>
<name>A0ABN4HTZ1_9BURK</name>
<keyword evidence="6" id="KW-1185">Reference proteome</keyword>
<proteinExistence type="inferred from homology"/>
<dbReference type="EMBL" id="CP011409">
    <property type="protein sequence ID" value="AKZ62473.1"/>
    <property type="molecule type" value="Genomic_DNA"/>
</dbReference>
<evidence type="ECO:0000256" key="1">
    <source>
        <dbReference type="ARBA" id="ARBA00010062"/>
    </source>
</evidence>
<reference evidence="6" key="1">
    <citation type="journal article" date="2015" name="Genome Announc.">
        <title>Complete Genome Sequence of Herbaspirillum hiltneri N3 (DSM 17495), Isolated from Surface-Sterilized Wheat Roots.</title>
        <authorList>
            <person name="Guizelini D."/>
            <person name="Saizaki P.M."/>
            <person name="Coimbra N.A."/>
            <person name="Weiss V.A."/>
            <person name="Faoro H."/>
            <person name="Sfeir M.Z."/>
            <person name="Baura V.A."/>
            <person name="Monteiro R.A."/>
            <person name="Chubatsu L.S."/>
            <person name="Souza E.M."/>
            <person name="Cruz L.M."/>
            <person name="Pedrosa F.O."/>
            <person name="Raittz R.T."/>
            <person name="Marchaukoski J.N."/>
            <person name="Steffens M.B."/>
        </authorList>
    </citation>
    <scope>NUCLEOTIDE SEQUENCE [LARGE SCALE GENOMIC DNA]</scope>
    <source>
        <strain evidence="6">N3</strain>
    </source>
</reference>
<dbReference type="Proteomes" id="UP000063429">
    <property type="component" value="Chromosome"/>
</dbReference>
<protein>
    <submittedName>
        <fullName evidence="5">ABC transporter permease</fullName>
    </submittedName>
</protein>
<dbReference type="RefSeq" id="WP_053196116.1">
    <property type="nucleotide sequence ID" value="NZ_CP011409.1"/>
</dbReference>
<organism evidence="5 6">
    <name type="scientific">Herbaspirillum hiltneri N3</name>
    <dbReference type="NCBI Taxonomy" id="1262470"/>
    <lineage>
        <taxon>Bacteria</taxon>
        <taxon>Pseudomonadati</taxon>
        <taxon>Pseudomonadota</taxon>
        <taxon>Betaproteobacteria</taxon>
        <taxon>Burkholderiales</taxon>
        <taxon>Oxalobacteraceae</taxon>
        <taxon>Herbaspirillum</taxon>
    </lineage>
</organism>
<dbReference type="PANTHER" id="PTHR30483:SF6">
    <property type="entry name" value="PERIPLASMIC BINDING PROTEIN OF ABC TRANSPORTER FOR NATURAL AMINO ACIDS"/>
    <property type="match status" value="1"/>
</dbReference>
<dbReference type="InterPro" id="IPR028081">
    <property type="entry name" value="Leu-bd"/>
</dbReference>
<dbReference type="Gene3D" id="3.40.50.2300">
    <property type="match status" value="2"/>
</dbReference>
<evidence type="ECO:0000313" key="5">
    <source>
        <dbReference type="EMBL" id="AKZ62473.1"/>
    </source>
</evidence>
<feature type="domain" description="Leucine-binding protein" evidence="4">
    <location>
        <begin position="33"/>
        <end position="368"/>
    </location>
</feature>
<evidence type="ECO:0000256" key="3">
    <source>
        <dbReference type="SAM" id="SignalP"/>
    </source>
</evidence>
<dbReference type="InterPro" id="IPR028082">
    <property type="entry name" value="Peripla_BP_I"/>
</dbReference>
<evidence type="ECO:0000256" key="2">
    <source>
        <dbReference type="ARBA" id="ARBA00022729"/>
    </source>
</evidence>
<feature type="signal peptide" evidence="3">
    <location>
        <begin position="1"/>
        <end position="26"/>
    </location>
</feature>
<accession>A0ABN4HTZ1</accession>
<dbReference type="CDD" id="cd06327">
    <property type="entry name" value="PBP1_SBP-like"/>
    <property type="match status" value="1"/>
</dbReference>
<keyword evidence="2 3" id="KW-0732">Signal</keyword>
<dbReference type="SUPFAM" id="SSF53822">
    <property type="entry name" value="Periplasmic binding protein-like I"/>
    <property type="match status" value="1"/>
</dbReference>
<gene>
    <name evidence="5" type="ORF">F506_07095</name>
</gene>
<dbReference type="Pfam" id="PF13458">
    <property type="entry name" value="Peripla_BP_6"/>
    <property type="match status" value="1"/>
</dbReference>
<sequence>MKVKMTAIAATVVAACAAGFAGPAAAQISGDVVRIGLITDLSGVYIDIDGQGGVEAIKMAIADFGGSVNGKKIELITADHQNKADIAASKAREWFDQQGVDMLIGGTNSGTSLAMAKVAGEKKKTFIAVGGATARLTNEECTPYTIHYAYDTVALAKGTGSAIVKNGGKSWYFLTADYAFGASLEKDTSDIVKANGGTVVGSVKHPLGASDFSSFMLQAQASKAQILGLANAGGDTINSIKAANEFGINKTMKLAGLLMFINDVHALTLQVTQGMYLTDGWYWDMNQETRDFSKRYFAKMKRMPSMLQAADYSATMQYLNAVKASGTDDPDKVIAQMHKTKINDFFAKNGYIRPDGRMVHDMYLMEVKKPSESKYPWDYYKVVQTIPAEQAWTTKAESKCSLWK</sequence>
<evidence type="ECO:0000259" key="4">
    <source>
        <dbReference type="Pfam" id="PF13458"/>
    </source>
</evidence>
<dbReference type="PANTHER" id="PTHR30483">
    <property type="entry name" value="LEUCINE-SPECIFIC-BINDING PROTEIN"/>
    <property type="match status" value="1"/>
</dbReference>